<evidence type="ECO:0000256" key="4">
    <source>
        <dbReference type="ARBA" id="ARBA00023004"/>
    </source>
</evidence>
<dbReference type="KEGG" id="cpas:Clopa_3294"/>
<dbReference type="InterPro" id="IPR023404">
    <property type="entry name" value="rSAM_horseshoe"/>
</dbReference>
<dbReference type="GO" id="GO:0046872">
    <property type="term" value="F:metal ion binding"/>
    <property type="evidence" value="ECO:0007669"/>
    <property type="project" value="UniProtKB-KW"/>
</dbReference>
<dbReference type="PROSITE" id="PS51332">
    <property type="entry name" value="B12_BINDING"/>
    <property type="match status" value="1"/>
</dbReference>
<dbReference type="InterPro" id="IPR006158">
    <property type="entry name" value="Cobalamin-bd"/>
</dbReference>
<dbReference type="InterPro" id="IPR058240">
    <property type="entry name" value="rSAM_sf"/>
</dbReference>
<dbReference type="PATRIC" id="fig|86416.3.peg.3282"/>
<keyword evidence="3" id="KW-0479">Metal-binding</keyword>
<dbReference type="Pfam" id="PF02310">
    <property type="entry name" value="B12-binding"/>
    <property type="match status" value="1"/>
</dbReference>
<dbReference type="CDD" id="cd01335">
    <property type="entry name" value="Radical_SAM"/>
    <property type="match status" value="1"/>
</dbReference>
<name>R4K4L6_CLOPA</name>
<dbReference type="CDD" id="cd02068">
    <property type="entry name" value="radical_SAM_B12_BD"/>
    <property type="match status" value="1"/>
</dbReference>
<dbReference type="SUPFAM" id="SSF102114">
    <property type="entry name" value="Radical SAM enzymes"/>
    <property type="match status" value="1"/>
</dbReference>
<dbReference type="SUPFAM" id="SSF52242">
    <property type="entry name" value="Cobalamin (vitamin B12)-binding domain"/>
    <property type="match status" value="1"/>
</dbReference>
<feature type="domain" description="B12-binding" evidence="6">
    <location>
        <begin position="1"/>
        <end position="133"/>
    </location>
</feature>
<dbReference type="EMBL" id="CP003261">
    <property type="protein sequence ID" value="AGK98097.1"/>
    <property type="molecule type" value="Genomic_DNA"/>
</dbReference>
<dbReference type="PANTHER" id="PTHR43409:SF16">
    <property type="entry name" value="SLR0320 PROTEIN"/>
    <property type="match status" value="1"/>
</dbReference>
<dbReference type="RefSeq" id="WP_015616383.1">
    <property type="nucleotide sequence ID" value="NC_021182.1"/>
</dbReference>
<dbReference type="InterPro" id="IPR025288">
    <property type="entry name" value="DUF4080"/>
</dbReference>
<dbReference type="GO" id="GO:0051539">
    <property type="term" value="F:4 iron, 4 sulfur cluster binding"/>
    <property type="evidence" value="ECO:0007669"/>
    <property type="project" value="UniProtKB-KW"/>
</dbReference>
<dbReference type="Gene3D" id="3.40.50.280">
    <property type="entry name" value="Cobalamin-binding domain"/>
    <property type="match status" value="1"/>
</dbReference>
<reference evidence="8 9" key="1">
    <citation type="submission" date="2012-01" db="EMBL/GenBank/DDBJ databases">
        <title>Complete sequence of chromosome of Clostridium pasteurianum BC1.</title>
        <authorList>
            <consortium name="US DOE Joint Genome Institute"/>
            <person name="Lucas S."/>
            <person name="Han J."/>
            <person name="Lapidus A."/>
            <person name="Cheng J.-F."/>
            <person name="Goodwin L."/>
            <person name="Pitluck S."/>
            <person name="Peters L."/>
            <person name="Mikhailova N."/>
            <person name="Teshima H."/>
            <person name="Detter J.C."/>
            <person name="Han C."/>
            <person name="Tapia R."/>
            <person name="Land M."/>
            <person name="Hauser L."/>
            <person name="Kyrpides N."/>
            <person name="Ivanova N."/>
            <person name="Pagani I."/>
            <person name="Dunn J."/>
            <person name="Taghavi S."/>
            <person name="Francis A."/>
            <person name="van der Lelie D."/>
            <person name="Woyke T."/>
        </authorList>
    </citation>
    <scope>NUCLEOTIDE SEQUENCE [LARGE SCALE GENOMIC DNA]</scope>
    <source>
        <strain evidence="8 9">BC1</strain>
    </source>
</reference>
<dbReference type="STRING" id="86416.Clopa_3294"/>
<dbReference type="InterPro" id="IPR034466">
    <property type="entry name" value="Methyltransferase_Class_B"/>
</dbReference>
<dbReference type="SMART" id="SM00729">
    <property type="entry name" value="Elp3"/>
    <property type="match status" value="1"/>
</dbReference>
<dbReference type="InterPro" id="IPR006638">
    <property type="entry name" value="Elp3/MiaA/NifB-like_rSAM"/>
</dbReference>
<keyword evidence="9" id="KW-1185">Reference proteome</keyword>
<evidence type="ECO:0000259" key="7">
    <source>
        <dbReference type="PROSITE" id="PS51918"/>
    </source>
</evidence>
<keyword evidence="2" id="KW-0949">S-adenosyl-L-methionine</keyword>
<dbReference type="Proteomes" id="UP000013523">
    <property type="component" value="Chromosome"/>
</dbReference>
<evidence type="ECO:0000256" key="2">
    <source>
        <dbReference type="ARBA" id="ARBA00022691"/>
    </source>
</evidence>
<dbReference type="GO" id="GO:0005829">
    <property type="term" value="C:cytosol"/>
    <property type="evidence" value="ECO:0007669"/>
    <property type="project" value="TreeGrafter"/>
</dbReference>
<evidence type="ECO:0000256" key="5">
    <source>
        <dbReference type="ARBA" id="ARBA00023014"/>
    </source>
</evidence>
<dbReference type="AlphaFoldDB" id="R4K4L6"/>
<evidence type="ECO:0000256" key="1">
    <source>
        <dbReference type="ARBA" id="ARBA00001966"/>
    </source>
</evidence>
<dbReference type="OrthoDB" id="9801424at2"/>
<dbReference type="GO" id="GO:0031419">
    <property type="term" value="F:cobalamin binding"/>
    <property type="evidence" value="ECO:0007669"/>
    <property type="project" value="InterPro"/>
</dbReference>
<keyword evidence="5" id="KW-0411">Iron-sulfur</keyword>
<dbReference type="InterPro" id="IPR051198">
    <property type="entry name" value="BchE-like"/>
</dbReference>
<protein>
    <submittedName>
        <fullName evidence="8">Fe-S oxidoreductase</fullName>
    </submittedName>
</protein>
<feature type="domain" description="Radical SAM core" evidence="7">
    <location>
        <begin position="172"/>
        <end position="401"/>
    </location>
</feature>
<comment type="cofactor">
    <cofactor evidence="1">
        <name>[4Fe-4S] cluster</name>
        <dbReference type="ChEBI" id="CHEBI:49883"/>
    </cofactor>
</comment>
<dbReference type="SFLD" id="SFLDG01123">
    <property type="entry name" value="methyltransferase_(Class_B)"/>
    <property type="match status" value="1"/>
</dbReference>
<dbReference type="InterPro" id="IPR036724">
    <property type="entry name" value="Cobalamin-bd_sf"/>
</dbReference>
<organism evidence="8 9">
    <name type="scientific">Clostridium pasteurianum BC1</name>
    <dbReference type="NCBI Taxonomy" id="86416"/>
    <lineage>
        <taxon>Bacteria</taxon>
        <taxon>Bacillati</taxon>
        <taxon>Bacillota</taxon>
        <taxon>Clostridia</taxon>
        <taxon>Eubacteriales</taxon>
        <taxon>Clostridiaceae</taxon>
        <taxon>Clostridium</taxon>
    </lineage>
</organism>
<dbReference type="PANTHER" id="PTHR43409">
    <property type="entry name" value="ANAEROBIC MAGNESIUM-PROTOPORPHYRIN IX MONOMETHYL ESTER CYCLASE-RELATED"/>
    <property type="match status" value="1"/>
</dbReference>
<accession>R4K4L6</accession>
<dbReference type="GO" id="GO:0003824">
    <property type="term" value="F:catalytic activity"/>
    <property type="evidence" value="ECO:0007669"/>
    <property type="project" value="InterPro"/>
</dbReference>
<evidence type="ECO:0000259" key="6">
    <source>
        <dbReference type="PROSITE" id="PS51332"/>
    </source>
</evidence>
<proteinExistence type="predicted"/>
<sequence>MEILLAAINSKYIHSNLAVRYLKEYTVDMDYKCKVKEFSINDRIEKVFENIITENPDIVAFSCYIWNIEYVKKLANLIKTLNSKIEILYGGPEVSYDAEKFLLHNSGDYLIEGEGEAVYREFIQWRINKKDYQEASNIKGLYQKVDNKIIYGGERSLMNFDEVVFPYREDDNLKNKIVYYESSRGCPFNCKYCLSSISNGVRFLNVDRVKRELQFFIDKGVKLIKFVDRTFNCNHKFSMEIWNFLINAHADATFHFEISADILKDEEIELLKTAPKGRIQLEIGVQTTNDDILKNINRNIKFKDIKEKVLKLQKNRNIKQHLDLIAGLPGENYERFRKSFNDLYSIRPEEIQLGFLKLLKGSAMRYEAEEWGMVYSPYAPYEILKTDCLSYEEILKLKRVEAMVDKYYNSEKFGNILKYFVSKFEKPFDFYFSLGNFFKEKGYFDRNISSSDYYKVFLEYNEEELVGDNSDISEIIKFDYLKFNKKKWLPTFLNRDIDKAVEKEIRNKLKKDNIFSKEQNFHIEKFDIDILKYKVESKIDRQTKYVIFDENNVDNIFYF</sequence>
<dbReference type="eggNOG" id="COG1032">
    <property type="taxonomic scope" value="Bacteria"/>
</dbReference>
<keyword evidence="4" id="KW-0408">Iron</keyword>
<dbReference type="Pfam" id="PF13311">
    <property type="entry name" value="DUF4080"/>
    <property type="match status" value="1"/>
</dbReference>
<dbReference type="Gene3D" id="3.80.30.20">
    <property type="entry name" value="tm_1862 like domain"/>
    <property type="match status" value="1"/>
</dbReference>
<dbReference type="SFLD" id="SFLDG01082">
    <property type="entry name" value="B12-binding_domain_containing"/>
    <property type="match status" value="1"/>
</dbReference>
<dbReference type="HOGENOM" id="CLU_021572_1_0_9"/>
<evidence type="ECO:0000313" key="9">
    <source>
        <dbReference type="Proteomes" id="UP000013523"/>
    </source>
</evidence>
<dbReference type="SFLD" id="SFLDS00029">
    <property type="entry name" value="Radical_SAM"/>
    <property type="match status" value="1"/>
</dbReference>
<dbReference type="InterPro" id="IPR007197">
    <property type="entry name" value="rSAM"/>
</dbReference>
<evidence type="ECO:0000313" key="8">
    <source>
        <dbReference type="EMBL" id="AGK98097.1"/>
    </source>
</evidence>
<dbReference type="PROSITE" id="PS51918">
    <property type="entry name" value="RADICAL_SAM"/>
    <property type="match status" value="1"/>
</dbReference>
<gene>
    <name evidence="8" type="ORF">Clopa_3294</name>
</gene>
<evidence type="ECO:0000256" key="3">
    <source>
        <dbReference type="ARBA" id="ARBA00022723"/>
    </source>
</evidence>
<dbReference type="Pfam" id="PF04055">
    <property type="entry name" value="Radical_SAM"/>
    <property type="match status" value="1"/>
</dbReference>